<name>A0A504YZX7_FASGI</name>
<feature type="region of interest" description="Disordered" evidence="3">
    <location>
        <begin position="420"/>
        <end position="439"/>
    </location>
</feature>
<feature type="region of interest" description="Disordered" evidence="3">
    <location>
        <begin position="1"/>
        <end position="42"/>
    </location>
</feature>
<feature type="region of interest" description="Disordered" evidence="3">
    <location>
        <begin position="327"/>
        <end position="346"/>
    </location>
</feature>
<sequence>MIRITDNPDTSVTQNHRKKQEKMPTATQSYPKEYKANQQDDGLPSSVHYCMSKKIAQLTKVIFILNTKNDEVEAKSNEMIDKHKTEIERLNYQNATKLARHAELLEEEIQNRAKISKLESTVEQLRAEYDDREHVLQRSVKKSLITQEELKLNYKKQLDDLKELLLKTQEDHIRDSELAEETIRNWRQHQCPDTKPLLAEISHLTTELQKVHKEKNQVVAKLEDAEYAITSEFQHQITRLSSEVSAKQETVRRQESTIEELSNKLVEAREELSRTLEKQKMEMENLANDVRIQTETELNAKWKLLGEEESMHFEEELTRMHQTLSANEEKWDTERSHAKNQLEKEKQKYEQVISEYDKTYSRLVQDNESYRNRLEKEEEQVAEMRKELDRAAEQHRSDKSKLETDCGILRRKVQGLEKLVNNLKTNDKENNESDQSEVS</sequence>
<dbReference type="EMBL" id="SUNJ01002355">
    <property type="protein sequence ID" value="TPP66036.1"/>
    <property type="molecule type" value="Genomic_DNA"/>
</dbReference>
<proteinExistence type="predicted"/>
<protein>
    <recommendedName>
        <fullName evidence="6">Protein FAM184A/B N-terminal domain-containing protein</fullName>
    </recommendedName>
</protein>
<gene>
    <name evidence="4" type="ORF">FGIG_10874</name>
</gene>
<feature type="compositionally biased region" description="Polar residues" evidence="3">
    <location>
        <begin position="25"/>
        <end position="40"/>
    </location>
</feature>
<keyword evidence="1 2" id="KW-0175">Coiled coil</keyword>
<evidence type="ECO:0008006" key="6">
    <source>
        <dbReference type="Google" id="ProtNLM"/>
    </source>
</evidence>
<reference evidence="4 5" key="1">
    <citation type="submission" date="2019-04" db="EMBL/GenBank/DDBJ databases">
        <title>Annotation for the trematode Fasciola gigantica.</title>
        <authorList>
            <person name="Choi Y.-J."/>
        </authorList>
    </citation>
    <scope>NUCLEOTIDE SEQUENCE [LARGE SCALE GENOMIC DNA]</scope>
    <source>
        <strain evidence="4">Uganda_cow_1</strain>
    </source>
</reference>
<dbReference type="STRING" id="46835.A0A504YZX7"/>
<evidence type="ECO:0000313" key="5">
    <source>
        <dbReference type="Proteomes" id="UP000316759"/>
    </source>
</evidence>
<dbReference type="Proteomes" id="UP000316759">
    <property type="component" value="Unassembled WGS sequence"/>
</dbReference>
<feature type="coiled-coil region" evidence="2">
    <location>
        <begin position="244"/>
        <end position="296"/>
    </location>
</feature>
<evidence type="ECO:0000256" key="1">
    <source>
        <dbReference type="ARBA" id="ARBA00023054"/>
    </source>
</evidence>
<keyword evidence="5" id="KW-1185">Reference proteome</keyword>
<dbReference type="PANTHER" id="PTHR18870:SF9">
    <property type="entry name" value="PROTEIN TAG-278-RELATED"/>
    <property type="match status" value="1"/>
</dbReference>
<evidence type="ECO:0000256" key="3">
    <source>
        <dbReference type="SAM" id="MobiDB-lite"/>
    </source>
</evidence>
<evidence type="ECO:0000256" key="2">
    <source>
        <dbReference type="SAM" id="Coils"/>
    </source>
</evidence>
<feature type="coiled-coil region" evidence="2">
    <location>
        <begin position="115"/>
        <end position="171"/>
    </location>
</feature>
<organism evidence="4 5">
    <name type="scientific">Fasciola gigantica</name>
    <name type="common">Giant liver fluke</name>
    <dbReference type="NCBI Taxonomy" id="46835"/>
    <lineage>
        <taxon>Eukaryota</taxon>
        <taxon>Metazoa</taxon>
        <taxon>Spiralia</taxon>
        <taxon>Lophotrochozoa</taxon>
        <taxon>Platyhelminthes</taxon>
        <taxon>Trematoda</taxon>
        <taxon>Digenea</taxon>
        <taxon>Plagiorchiida</taxon>
        <taxon>Echinostomata</taxon>
        <taxon>Echinostomatoidea</taxon>
        <taxon>Fasciolidae</taxon>
        <taxon>Fasciola</taxon>
    </lineage>
</organism>
<evidence type="ECO:0000313" key="4">
    <source>
        <dbReference type="EMBL" id="TPP66036.1"/>
    </source>
</evidence>
<accession>A0A504YZX7</accession>
<comment type="caution">
    <text evidence="4">The sequence shown here is derived from an EMBL/GenBank/DDBJ whole genome shotgun (WGS) entry which is preliminary data.</text>
</comment>
<dbReference type="OrthoDB" id="75801at2759"/>
<dbReference type="AlphaFoldDB" id="A0A504YZX7"/>
<dbReference type="PANTHER" id="PTHR18870">
    <property type="entry name" value="PROTEIN TAG-278-RELATED"/>
    <property type="match status" value="1"/>
</dbReference>